<accession>A0A1B6MPI2</accession>
<gene>
    <name evidence="1" type="ORF">g.4706</name>
</gene>
<evidence type="ECO:0000313" key="1">
    <source>
        <dbReference type="EMBL" id="JAT37789.1"/>
    </source>
</evidence>
<name>A0A1B6MPI2_9HEMI</name>
<dbReference type="EMBL" id="GEBQ01002188">
    <property type="protein sequence ID" value="JAT37789.1"/>
    <property type="molecule type" value="Transcribed_RNA"/>
</dbReference>
<reference evidence="1" key="1">
    <citation type="submission" date="2015-11" db="EMBL/GenBank/DDBJ databases">
        <title>De novo transcriptome assembly of four potential Pierce s Disease insect vectors from Arizona vineyards.</title>
        <authorList>
            <person name="Tassone E.E."/>
        </authorList>
    </citation>
    <scope>NUCLEOTIDE SEQUENCE</scope>
</reference>
<sequence length="181" mass="21245">IRMKLNVLQNNFIFSATTTCLLFFIKPCLPTDIHAIDICKEAMAIDENISYILQRPSKGQRFKINKYIKSYIGEIEKIVVILMKQKMDVPDEVRQFVAERGARFMNLTLKVDDLETSFQWDEKQLNDFKELRERSRDVWMKVNILQDGRSRIVIRVKSLNETQKLNPECSFESSETDLSSE</sequence>
<feature type="non-terminal residue" evidence="1">
    <location>
        <position position="1"/>
    </location>
</feature>
<protein>
    <submittedName>
        <fullName evidence="1">Uncharacterized protein</fullName>
    </submittedName>
</protein>
<proteinExistence type="predicted"/>
<organism evidence="1">
    <name type="scientific">Graphocephala atropunctata</name>
    <dbReference type="NCBI Taxonomy" id="36148"/>
    <lineage>
        <taxon>Eukaryota</taxon>
        <taxon>Metazoa</taxon>
        <taxon>Ecdysozoa</taxon>
        <taxon>Arthropoda</taxon>
        <taxon>Hexapoda</taxon>
        <taxon>Insecta</taxon>
        <taxon>Pterygota</taxon>
        <taxon>Neoptera</taxon>
        <taxon>Paraneoptera</taxon>
        <taxon>Hemiptera</taxon>
        <taxon>Auchenorrhyncha</taxon>
        <taxon>Membracoidea</taxon>
        <taxon>Cicadellidae</taxon>
        <taxon>Cicadellinae</taxon>
        <taxon>Cicadellini</taxon>
        <taxon>Graphocephala</taxon>
    </lineage>
</organism>
<dbReference type="AlphaFoldDB" id="A0A1B6MPI2"/>